<feature type="compositionally biased region" description="Polar residues" evidence="10">
    <location>
        <begin position="3697"/>
        <end position="3713"/>
    </location>
</feature>
<reference evidence="13" key="1">
    <citation type="submission" date="2019-12" db="EMBL/GenBank/DDBJ databases">
        <title>An insight into the sialome of adult female Ixodes ricinus ticks feeding for 6 days.</title>
        <authorList>
            <person name="Perner J."/>
            <person name="Ribeiro J.M.C."/>
        </authorList>
    </citation>
    <scope>NUCLEOTIDE SEQUENCE</scope>
    <source>
        <strain evidence="13">Semi-engorged</strain>
        <tissue evidence="13">Salivary glands</tissue>
    </source>
</reference>
<dbReference type="FunFam" id="1.20.58.60:FF:000135">
    <property type="entry name" value="Spectrin beta chain, non-erythrocytic"/>
    <property type="match status" value="1"/>
</dbReference>
<evidence type="ECO:0000256" key="10">
    <source>
        <dbReference type="SAM" id="MobiDB-lite"/>
    </source>
</evidence>
<feature type="coiled-coil region" evidence="9">
    <location>
        <begin position="2212"/>
        <end position="2246"/>
    </location>
</feature>
<dbReference type="Pfam" id="PF15410">
    <property type="entry name" value="PH_9"/>
    <property type="match status" value="1"/>
</dbReference>
<evidence type="ECO:0000256" key="2">
    <source>
        <dbReference type="ARBA" id="ARBA00006826"/>
    </source>
</evidence>
<dbReference type="SUPFAM" id="SSF50729">
    <property type="entry name" value="PH domain-like"/>
    <property type="match status" value="1"/>
</dbReference>
<feature type="compositionally biased region" description="Polar residues" evidence="10">
    <location>
        <begin position="3846"/>
        <end position="3855"/>
    </location>
</feature>
<dbReference type="FunFam" id="1.20.58.60:FF:000083">
    <property type="entry name" value="Spectrin beta chain"/>
    <property type="match status" value="1"/>
</dbReference>
<feature type="compositionally biased region" description="Low complexity" evidence="10">
    <location>
        <begin position="3568"/>
        <end position="3581"/>
    </location>
</feature>
<dbReference type="InterPro" id="IPR001849">
    <property type="entry name" value="PH_domain"/>
</dbReference>
<dbReference type="InterPro" id="IPR011993">
    <property type="entry name" value="PH-like_dom_sf"/>
</dbReference>
<dbReference type="GO" id="GO:0007026">
    <property type="term" value="P:negative regulation of microtubule depolymerization"/>
    <property type="evidence" value="ECO:0007669"/>
    <property type="project" value="UniProtKB-ARBA"/>
</dbReference>
<dbReference type="CDD" id="cd21248">
    <property type="entry name" value="CH_SPTB_like_rpt2"/>
    <property type="match status" value="1"/>
</dbReference>
<dbReference type="GO" id="GO:0042062">
    <property type="term" value="P:long-term strengthening of neuromuscular junction"/>
    <property type="evidence" value="ECO:0007669"/>
    <property type="project" value="UniProtKB-ARBA"/>
</dbReference>
<dbReference type="GO" id="GO:0045169">
    <property type="term" value="C:fusome"/>
    <property type="evidence" value="ECO:0007669"/>
    <property type="project" value="UniProtKB-ARBA"/>
</dbReference>
<dbReference type="PRINTS" id="PR00683">
    <property type="entry name" value="SPECTRINPH"/>
</dbReference>
<protein>
    <submittedName>
        <fullName evidence="13">Putative ca2+-binding actin-bundling protein</fullName>
    </submittedName>
</protein>
<keyword evidence="8" id="KW-0206">Cytoskeleton</keyword>
<dbReference type="Pfam" id="PF00435">
    <property type="entry name" value="Spectrin"/>
    <property type="match status" value="30"/>
</dbReference>
<dbReference type="GO" id="GO:0031594">
    <property type="term" value="C:neuromuscular junction"/>
    <property type="evidence" value="ECO:0007669"/>
    <property type="project" value="UniProtKB-ARBA"/>
</dbReference>
<sequence length="3876" mass="442060">MKTAGYPNVNVRNFTTSWRDGLAFNALIHKHRPDLIQYEKLSKSNAIYNLNNAFNTAEQKLGLTRLLDPEDVFVDNPDEKSIITYVVTYYHYFSKMKAETVQGKRIGKVVGCAMENDRSIEEYDTLTSDLLRWIEQTIEALSDRNFANSLVGVQQQLLAFNTYRTAEKPKKFEEKGNLEVLLFALQSKMRANNQKPYFPREGKMISDINRAWERLEKAEHERELALREELIRQEKLEQLAARFDRKAGMRETWLSENQRLVSQDNFGTDLASAEAAAKKHEAIETDILAYEERVQAVVAVARELEAEGYHDVDRINARKDNVLRLWNYLLELLRARRARLEGCLTLQQTFQEMLYIVDCMEELKGRLASPDLGKHLMGVEDLLQKHSLLEADVNVLGERVKAVVGHAQGFLGEEPQATGAVGPDGRPLPADQRSVDPRLVAERTQQLEGAYSELVRLALERRKRLEDSRRLWQFYWDMAEEEAWIQEKDRILSSLEIGHDLTMVHLLISKNKAMEDELAAHEQQLMEVVRAGESLVAEGQPGSERVSQRTAEVLSAWDHLRELQALRAQRLAQALDFHQFFADADDVDTWMLDTLMLVSSDDVGRDEANVQSLLKKHKDVMEELKSYTGAIDALHAQADALGPADRESPAVLERLASIDHRYKDLLDLARLRKQRLLDALSLHKLFNEADGVHQWIQEKDKMLESMVLTRDAEDTEVMRHRFEGFEQEMNGSASRVAVVNQLARQLLHVEHPNSEQVLEKQNALNQSWAALRDAAEKKRENISSAHGVQTFHVECRETITWIEEKTKLLQATEDLGDDLTGIMTLQRRLSGMERDLAAIQAKLDALDKEAERIKQEHPEEADAIQERILQIKTVWEQLTQLLKERDAKLEEAGDLHRFLRDLDHFQAWLTKTQTEIASEDEPTSLQEAERLLEQHRLIRQEVDNYTDDYAKMMEYGERITADAADEDPQYMFLRERLRALRDGWAELTQMWENRQALLSQSLNLQLFQRDAKQAEVLLSRQEHHLSKDETPTSLEQVEDLMKRHEAFLTTMEANDEKINAVVQYAQRLCNEGHFASDKIRKKADNILERRDANRNQANDQMAKLADQHALHQFLQDCDQLNEWVQEKSIIAQDETYRSAKTVHSKWTRHQAFEAEVQSNKDRLYQVQQAGRALVAEKPEMAQLVEPKLAELGQQFAALEDTTKEKGLKLFDANRQVLYEQTCDDIDSWIDELESQVLVSETGQDLTSVNLILQRQKDVETQMAQKARQVDELQNQATYLQKLDPQKTEDIIAKRSVVEQRFERLQAPLMERRNQLLKKKEAYQFRRDVEDEKLWVREKMPLAQSPDRGASLFGVQMLRKKEQSLRNEVDNHEPRIVSICENGRKLVAEGHEDAAEFDRLVKELEDLWAKLRDALDARRRDLLVSEKAHQYYFDASEAEAWMSEQELYMMVEDRGRDEISAQNLRKKHQNLEGAVDDYADTVRQLGDTARRLVQEEHPDSDQITVRQSQVDKLYAGLKDLALERRQKLEEALRLFGLNREVDDLMQWIAEREVVASSQELGQDYEHVTLLCERFNAFRDDTKAVGEERVQRACAQADALMSQQQGTGGDAATAAQWKDTLQDAWADLLELMDTRAQVLAASWDLHRFFHDCKDVHQRILEKQNSMSDELGRDAVSVQNLQRRQANFENDLQTLGSAVEAIQGQAAQLGAAYAGDKAREIQSRESEVVAAWQRLLGACDGRRARLADTGDLFRFLCMVRDLLLWMEDVVRQMNTSEKPRDVSGVELLMNNHQSLKAEVDAREDNLSSCVALGKELLARGHYASGEIKEKLLALTTQRGAMMARWDERWEHLQLILEVYQFARDAAVAEHWLVAQEPYLLSQELGHAIDEVEQLIKKHEAFEKLMATQDEKLQTLEQHGAKLVQQNHFDSPTIRKRMEEVAARRAHVKALSAAKRGKLAEGLLLAQFRRDAAEAEAWVGSRRKQLEAQEASLQAELPSSLEEKVKQLQKHQAFQAELAAHEGNIVAIRQKGETLLEKRHPASGEVREQLERLLGLWQELLAALRRRGRGLEEAQDMLDFESQVDKVEAWIRDKELMVQAGDTGEDYEHCQALRRKLDDVDSDMRVDDGRIKNINTLADKLIREGRPNTSATQQRREKLNRKWRALQGALDSYRAKLSAALEVHAFNRDVDDTYDRINEKAIVMSTKEESKSLRAVESLQRRQDAVEREMTTIDAKLKDHEANCERLMKKHGELAAPIRSKVLDVQENWKRLMMLCSERKQTLDSAYQLHKFLTELKALEAWVNDLIERMKSGGLGSNMQEAESLLELHQEHKAEMEGRQEAFERLQAFGAKLLREKHGASDVVEEGLGRLAALRRALGAAWQERARLLRQGRDLQLFREQAKQAEAWLSAKEAVLNNEDLGDSVSSVDALMKKHSQFEQTMKAQGERLSQLEEFSRSLVEGGHYDGPAIQAQCQALCSRRERLRENARLKHKRLGESRQLQRFLRNVYEVEAWLNEKLQVACDENYRDPVNLPSKTKKHAAFEAEVQANRGRVEAVAEEGQRLLQGDHYAAPQIAARLESTEKLWAQLLEQTRLKKERLQDSYQALLFNWMLDDLQTWMDDVETQLQSEDHGKDLTSVQNLLKKQQLLETDITNHAEMMEQVKEQTANFEKNNHFLKDEIQERADSIVKRYTSLHEPLQIRRENLEEALQLQQFLRDVDDEMSWIREKESLASSADLGSSLSSVQSLQKKHQGLEAEIQAHEPLVASVGSKGRQMMRSGHFAASEVEQRLAELQTFWGRLKDAASVRRLRLLDALESHTFYSEATEAEAWMKEKLPLVTSADLGKDEDSVLALAKKLDGIDRDVEGFSTNISRLVKQSKQLVDRGHFDSGNIDEKMRELQEIYVALKKHIAERRYKLAESAKFYAFLRETDEVQHWIQVQTAIAGSEDYGNDLERVEILQQKFEAFLTTLQASEERVRRIQQLGRTLAAERHPQSDTANRRCAEVARLWEECKECAAARQDALAGAKQVHTFDRNADETISWIYEKEAMLLSDDFGHDLESIQALSRHHEGFQRDLAAVQEQVEALLREARRLGETFPDAREHIEVKREEVSEAWNTLLGRSRQRGDKLRQAEQLQAYFDEYRELMAWMNDITARITSDELARDVAGAEALLARHGEHRSEMDARADSFKRFLVAGEQIVASGHFMSDEVEDRMRRLSDSRAALEHTWTRRREVYDQSLDLQLFLRDADQLETWLAGREAFLRDENHGDSIAAVEELIRKHDDFMKTVEAQEDRFNTVKRITKLEEAFRRLKVEEEEMKKVEVQKREQDRVDAMKRKEQQRILDERMREDGIRRGGLLDLPPGDNGDVGGGLSRSASQKSLDSGETRNRLTTPSSVKRAESMKVELGKKLKRTPSFTTRRRAQSFRRSARSSGGLPPVEMEGFLDRKHELQAGGKRATIRSWKTFYTVLCGQLLCFFKDQQGFADSNAASPPVSLLQAQCSRATDYTKKKHAFRLRLADGVEFLFVAHSEASMSDWVNKVSFHAALPPSLQLLSYDEARRSAGFDPSQGVAAAPSGRPPSSADSDNSGTPLADRHRRDLSSTPSPCSSPELRHGGTAVSSHPRGSATTTGKDKPPVPPRNSSVSNSGDAMDGGSVKSKIQMFQQGQASGIPPPPSHVGAAVPTTKGGVHSASAIAEDAVQRSSGGTHSPKSAQNGYGSRPESMLGTPTSNSAYRSVDSYSSSGLEDSPPSFVLPPLPDQPPPKARRAEDSDSDVPGTLSDGDQEWRRGYGKGRADEKVQYRESSYHPQGNTPSGATVARHASLPGSGAPPPGLAAQHQYSATLDRHQRAPSSEGSSEGDTVDKKSRDKKKGVLSLFRKR</sequence>
<dbReference type="SUPFAM" id="SSF46966">
    <property type="entry name" value="Spectrin repeat"/>
    <property type="match status" value="23"/>
</dbReference>
<keyword evidence="7" id="KW-0009">Actin-binding</keyword>
<dbReference type="InterPro" id="IPR001715">
    <property type="entry name" value="CH_dom"/>
</dbReference>
<comment type="similarity">
    <text evidence="2">Belongs to the spectrin family.</text>
</comment>
<evidence type="ECO:0000259" key="11">
    <source>
        <dbReference type="PROSITE" id="PS50003"/>
    </source>
</evidence>
<dbReference type="FunFam" id="1.20.58.60:FF:000191">
    <property type="entry name" value="Spectrin, beta, non-erythrocytic 5"/>
    <property type="match status" value="1"/>
</dbReference>
<feature type="compositionally biased region" description="Basic residues" evidence="10">
    <location>
        <begin position="3415"/>
        <end position="3426"/>
    </location>
</feature>
<dbReference type="GO" id="GO:0003779">
    <property type="term" value="F:actin binding"/>
    <property type="evidence" value="ECO:0007669"/>
    <property type="project" value="UniProtKB-KW"/>
</dbReference>
<dbReference type="SMART" id="SM00033">
    <property type="entry name" value="CH"/>
    <property type="match status" value="1"/>
</dbReference>
<dbReference type="InterPro" id="IPR018159">
    <property type="entry name" value="Spectrin/alpha-actinin"/>
</dbReference>
<dbReference type="GO" id="GO:0016328">
    <property type="term" value="C:lateral plasma membrane"/>
    <property type="evidence" value="ECO:0007669"/>
    <property type="project" value="UniProtKB-ARBA"/>
</dbReference>
<feature type="compositionally biased region" description="Pro residues" evidence="10">
    <location>
        <begin position="3748"/>
        <end position="3759"/>
    </location>
</feature>
<dbReference type="FunFam" id="1.20.58.60:FF:000020">
    <property type="entry name" value="Spectrin alpha chain, non-erythrocytic 1"/>
    <property type="match status" value="1"/>
</dbReference>
<feature type="compositionally biased region" description="Low complexity" evidence="10">
    <location>
        <begin position="3726"/>
        <end position="3747"/>
    </location>
</feature>
<evidence type="ECO:0000256" key="5">
    <source>
        <dbReference type="ARBA" id="ARBA00022553"/>
    </source>
</evidence>
<dbReference type="InterPro" id="IPR002017">
    <property type="entry name" value="Spectrin_repeat"/>
</dbReference>
<dbReference type="FunFam" id="1.20.58.60:FF:000007">
    <property type="entry name" value="Spectrin alpha chain non-erythrocytic 1"/>
    <property type="match status" value="2"/>
</dbReference>
<dbReference type="EMBL" id="GIFC01019067">
    <property type="protein sequence ID" value="MXV01151.1"/>
    <property type="molecule type" value="Transcribed_RNA"/>
</dbReference>
<evidence type="ECO:0000256" key="6">
    <source>
        <dbReference type="ARBA" id="ARBA00022737"/>
    </source>
</evidence>
<comment type="subcellular location">
    <subcellularLocation>
        <location evidence="1">Cytoplasm</location>
        <location evidence="1">Cytoskeleton</location>
    </subcellularLocation>
</comment>
<feature type="compositionally biased region" description="Basic and acidic residues" evidence="10">
    <location>
        <begin position="3780"/>
        <end position="3801"/>
    </location>
</feature>
<dbReference type="GO" id="GO:0051693">
    <property type="term" value="P:actin filament capping"/>
    <property type="evidence" value="ECO:0007669"/>
    <property type="project" value="UniProtKB-KW"/>
</dbReference>
<accession>A0A6B0VFB5</accession>
<feature type="coiled-coil region" evidence="9">
    <location>
        <begin position="822"/>
        <end position="856"/>
    </location>
</feature>
<dbReference type="FunFam" id="1.20.58.60:FF:000033">
    <property type="entry name" value="Spectrin beta chain"/>
    <property type="match status" value="1"/>
</dbReference>
<evidence type="ECO:0000256" key="8">
    <source>
        <dbReference type="ARBA" id="ARBA00023212"/>
    </source>
</evidence>
<dbReference type="FunFam" id="2.30.29.30:FF:000024">
    <property type="entry name" value="Spectrin beta chain"/>
    <property type="match status" value="1"/>
</dbReference>
<evidence type="ECO:0000313" key="13">
    <source>
        <dbReference type="EMBL" id="MXV01151.1"/>
    </source>
</evidence>
<evidence type="ECO:0000256" key="9">
    <source>
        <dbReference type="SAM" id="Coils"/>
    </source>
</evidence>
<dbReference type="SMART" id="SM00150">
    <property type="entry name" value="SPEC"/>
    <property type="match status" value="30"/>
</dbReference>
<dbReference type="Gene3D" id="2.30.29.30">
    <property type="entry name" value="Pleckstrin-homology domain (PH domain)/Phosphotyrosine-binding domain (PTB)"/>
    <property type="match status" value="1"/>
</dbReference>
<feature type="compositionally biased region" description="Basic and acidic residues" evidence="10">
    <location>
        <begin position="3317"/>
        <end position="3350"/>
    </location>
</feature>
<keyword evidence="5" id="KW-0597">Phosphoprotein</keyword>
<dbReference type="PANTHER" id="PTHR11915">
    <property type="entry name" value="SPECTRIN/FILAMIN RELATED CYTOSKELETAL PROTEIN"/>
    <property type="match status" value="1"/>
</dbReference>
<dbReference type="FunFam" id="1.20.58.60:FF:000013">
    <property type="entry name" value="Spectrin alpha chain, non-erythrocytic 1"/>
    <property type="match status" value="1"/>
</dbReference>
<dbReference type="GO" id="GO:0008017">
    <property type="term" value="F:microtubule binding"/>
    <property type="evidence" value="ECO:0007669"/>
    <property type="project" value="UniProtKB-ARBA"/>
</dbReference>
<feature type="domain" description="PH" evidence="11">
    <location>
        <begin position="3434"/>
        <end position="3542"/>
    </location>
</feature>
<dbReference type="Pfam" id="PF00307">
    <property type="entry name" value="CH"/>
    <property type="match status" value="1"/>
</dbReference>
<evidence type="ECO:0000259" key="12">
    <source>
        <dbReference type="PROSITE" id="PS50021"/>
    </source>
</evidence>
<feature type="coiled-coil region" evidence="9">
    <location>
        <begin position="1255"/>
        <end position="1282"/>
    </location>
</feature>
<name>A0A6B0VFB5_IXORI</name>
<feature type="coiled-coil region" evidence="9">
    <location>
        <begin position="504"/>
        <end position="531"/>
    </location>
</feature>
<dbReference type="Gene3D" id="1.20.58.60">
    <property type="match status" value="23"/>
</dbReference>
<dbReference type="FunFam" id="1.20.58.60:FF:000018">
    <property type="entry name" value="Spectrin beta chain"/>
    <property type="match status" value="1"/>
</dbReference>
<dbReference type="GO" id="GO:0016199">
    <property type="term" value="P:axon midline choice point recognition"/>
    <property type="evidence" value="ECO:0007669"/>
    <property type="project" value="UniProtKB-ARBA"/>
</dbReference>
<evidence type="ECO:0000256" key="7">
    <source>
        <dbReference type="ARBA" id="ARBA00023203"/>
    </source>
</evidence>
<keyword evidence="9" id="KW-0175">Coiled coil</keyword>
<dbReference type="FunFam" id="1.20.58.60:FF:000028">
    <property type="entry name" value="Spectrin beta chain"/>
    <property type="match status" value="1"/>
</dbReference>
<dbReference type="GO" id="GO:0048790">
    <property type="term" value="P:maintenance of presynaptic active zone structure"/>
    <property type="evidence" value="ECO:0007669"/>
    <property type="project" value="UniProtKB-ARBA"/>
</dbReference>
<dbReference type="CDD" id="cd00176">
    <property type="entry name" value="SPEC"/>
    <property type="match status" value="16"/>
</dbReference>
<dbReference type="FunFam" id="1.20.58.60:FF:000017">
    <property type="entry name" value="Spectrin alpha chain, non-erythrocytic 1"/>
    <property type="match status" value="1"/>
</dbReference>
<dbReference type="InterPro" id="IPR041681">
    <property type="entry name" value="PH_9"/>
</dbReference>
<keyword evidence="3" id="KW-0117">Actin capping</keyword>
<feature type="coiled-coil region" evidence="9">
    <location>
        <begin position="273"/>
        <end position="307"/>
    </location>
</feature>
<keyword evidence="6" id="KW-0677">Repeat</keyword>
<proteinExistence type="inferred from homology"/>
<dbReference type="SMART" id="SM00233">
    <property type="entry name" value="PH"/>
    <property type="match status" value="1"/>
</dbReference>
<feature type="compositionally biased region" description="Low complexity" evidence="10">
    <location>
        <begin position="3352"/>
        <end position="3362"/>
    </location>
</feature>
<dbReference type="FunFam" id="1.20.58.60:FF:000011">
    <property type="entry name" value="Spectrin beta chain"/>
    <property type="match status" value="1"/>
</dbReference>
<feature type="compositionally biased region" description="Basic residues" evidence="10">
    <location>
        <begin position="3863"/>
        <end position="3876"/>
    </location>
</feature>
<feature type="compositionally biased region" description="Polar residues" evidence="10">
    <location>
        <begin position="3802"/>
        <end position="3811"/>
    </location>
</feature>
<evidence type="ECO:0000256" key="4">
    <source>
        <dbReference type="ARBA" id="ARBA00022490"/>
    </source>
</evidence>
<dbReference type="SUPFAM" id="SSF47576">
    <property type="entry name" value="Calponin-homology domain, CH-domain"/>
    <property type="match status" value="1"/>
</dbReference>
<feature type="domain" description="Calponin-homology (CH)" evidence="12">
    <location>
        <begin position="1"/>
        <end position="94"/>
    </location>
</feature>
<dbReference type="FunFam" id="1.20.58.60:FF:000049">
    <property type="entry name" value="Spectrin beta chain"/>
    <property type="match status" value="1"/>
</dbReference>
<feature type="coiled-coil region" evidence="9">
    <location>
        <begin position="3059"/>
        <end position="3093"/>
    </location>
</feature>
<dbReference type="FunFam" id="1.20.58.60:FF:000059">
    <property type="entry name" value="Spectrin beta chain"/>
    <property type="match status" value="1"/>
</dbReference>
<feature type="region of interest" description="Disordered" evidence="10">
    <location>
        <begin position="3560"/>
        <end position="3876"/>
    </location>
</feature>
<evidence type="ECO:0000256" key="1">
    <source>
        <dbReference type="ARBA" id="ARBA00004245"/>
    </source>
</evidence>
<keyword evidence="4" id="KW-0963">Cytoplasm</keyword>
<dbReference type="PROSITE" id="PS50021">
    <property type="entry name" value="CH"/>
    <property type="match status" value="1"/>
</dbReference>
<dbReference type="InterPro" id="IPR001605">
    <property type="entry name" value="PH_dom-spectrin-type"/>
</dbReference>
<dbReference type="CDD" id="cd10571">
    <property type="entry name" value="PH_beta_spectrin"/>
    <property type="match status" value="1"/>
</dbReference>
<dbReference type="InterPro" id="IPR036872">
    <property type="entry name" value="CH_dom_sf"/>
</dbReference>
<dbReference type="PROSITE" id="PS50003">
    <property type="entry name" value="PH_DOMAIN"/>
    <property type="match status" value="1"/>
</dbReference>
<dbReference type="Gene3D" id="1.10.418.10">
    <property type="entry name" value="Calponin-like domain"/>
    <property type="match status" value="1"/>
</dbReference>
<feature type="region of interest" description="Disordered" evidence="10">
    <location>
        <begin position="3317"/>
        <end position="3437"/>
    </location>
</feature>
<dbReference type="GO" id="GO:0005856">
    <property type="term" value="C:cytoskeleton"/>
    <property type="evidence" value="ECO:0007669"/>
    <property type="project" value="UniProtKB-SubCell"/>
</dbReference>
<dbReference type="GO" id="GO:0045170">
    <property type="term" value="C:spectrosome"/>
    <property type="evidence" value="ECO:0007669"/>
    <property type="project" value="UniProtKB-ARBA"/>
</dbReference>
<organism evidence="13">
    <name type="scientific">Ixodes ricinus</name>
    <name type="common">Common tick</name>
    <name type="synonym">Acarus ricinus</name>
    <dbReference type="NCBI Taxonomy" id="34613"/>
    <lineage>
        <taxon>Eukaryota</taxon>
        <taxon>Metazoa</taxon>
        <taxon>Ecdysozoa</taxon>
        <taxon>Arthropoda</taxon>
        <taxon>Chelicerata</taxon>
        <taxon>Arachnida</taxon>
        <taxon>Acari</taxon>
        <taxon>Parasitiformes</taxon>
        <taxon>Ixodida</taxon>
        <taxon>Ixodoidea</taxon>
        <taxon>Ixodidae</taxon>
        <taxon>Ixodinae</taxon>
        <taxon>Ixodes</taxon>
    </lineage>
</organism>
<dbReference type="GO" id="GO:0005543">
    <property type="term" value="F:phospholipid binding"/>
    <property type="evidence" value="ECO:0007669"/>
    <property type="project" value="InterPro"/>
</dbReference>
<dbReference type="FunFam" id="1.20.58.60:FF:000019">
    <property type="entry name" value="Spectrin beta chain"/>
    <property type="match status" value="2"/>
</dbReference>
<evidence type="ECO:0000256" key="3">
    <source>
        <dbReference type="ARBA" id="ARBA00022467"/>
    </source>
</evidence>
<feature type="compositionally biased region" description="Basic and acidic residues" evidence="10">
    <location>
        <begin position="3394"/>
        <end position="3405"/>
    </location>
</feature>